<evidence type="ECO:0000313" key="2">
    <source>
        <dbReference type="Proteomes" id="UP000276417"/>
    </source>
</evidence>
<name>A0A3G8YAD8_9DEIO</name>
<organism evidence="1 2">
    <name type="scientific">Deinococcus psychrotolerans</name>
    <dbReference type="NCBI Taxonomy" id="2489213"/>
    <lineage>
        <taxon>Bacteria</taxon>
        <taxon>Thermotogati</taxon>
        <taxon>Deinococcota</taxon>
        <taxon>Deinococci</taxon>
        <taxon>Deinococcales</taxon>
        <taxon>Deinococcaceae</taxon>
        <taxon>Deinococcus</taxon>
    </lineage>
</organism>
<dbReference type="KEGG" id="dph:EHF33_03150"/>
<reference evidence="1 2" key="1">
    <citation type="submission" date="2018-11" db="EMBL/GenBank/DDBJ databases">
        <title>Deinococcus shelandsis sp. nov., isolated from South Shetland Islands soil of Antarctica.</title>
        <authorList>
            <person name="Tian J."/>
        </authorList>
    </citation>
    <scope>NUCLEOTIDE SEQUENCE [LARGE SCALE GENOMIC DNA]</scope>
    <source>
        <strain evidence="1 2">S14-83T</strain>
    </source>
</reference>
<sequence>MVLAQQQNLSAEWSVGVDPRRWLENVLERSSGAFVQVRYWHEKLPTDANSTWPIALTLRQCILDLDSDLINTHS</sequence>
<protein>
    <submittedName>
        <fullName evidence="1">Uncharacterized protein</fullName>
    </submittedName>
</protein>
<gene>
    <name evidence="1" type="ORF">EHF33_03150</name>
</gene>
<dbReference type="EMBL" id="CP034183">
    <property type="protein sequence ID" value="AZI41870.1"/>
    <property type="molecule type" value="Genomic_DNA"/>
</dbReference>
<accession>A0A3G8YAD8</accession>
<dbReference type="AlphaFoldDB" id="A0A3G8YAD8"/>
<dbReference type="Proteomes" id="UP000276417">
    <property type="component" value="Chromosome 1"/>
</dbReference>
<proteinExistence type="predicted"/>
<keyword evidence="2" id="KW-1185">Reference proteome</keyword>
<evidence type="ECO:0000313" key="1">
    <source>
        <dbReference type="EMBL" id="AZI41870.1"/>
    </source>
</evidence>